<reference evidence="1" key="2">
    <citation type="submission" date="2018-08" db="UniProtKB">
        <authorList>
            <consortium name="EnsemblPlants"/>
        </authorList>
    </citation>
    <scope>IDENTIFICATION</scope>
    <source>
        <strain evidence="1">Yugu1</strain>
    </source>
</reference>
<sequence length="76" mass="8699">MLMGKKYCFLLKEKKDNQYIMLQSGNWLNVGCIPHNSYVGDWGNASQFPNTDKTMIKSAWVEHEQNALQGPYNATT</sequence>
<proteinExistence type="predicted"/>
<dbReference type="EnsemblPlants" id="KQK88818">
    <property type="protein sequence ID" value="KQK88818"/>
    <property type="gene ID" value="SETIT_038351mg"/>
</dbReference>
<evidence type="ECO:0000313" key="2">
    <source>
        <dbReference type="Proteomes" id="UP000004995"/>
    </source>
</evidence>
<name>K4AHJ4_SETIT</name>
<organism evidence="1 2">
    <name type="scientific">Setaria italica</name>
    <name type="common">Foxtail millet</name>
    <name type="synonym">Panicum italicum</name>
    <dbReference type="NCBI Taxonomy" id="4555"/>
    <lineage>
        <taxon>Eukaryota</taxon>
        <taxon>Viridiplantae</taxon>
        <taxon>Streptophyta</taxon>
        <taxon>Embryophyta</taxon>
        <taxon>Tracheophyta</taxon>
        <taxon>Spermatophyta</taxon>
        <taxon>Magnoliopsida</taxon>
        <taxon>Liliopsida</taxon>
        <taxon>Poales</taxon>
        <taxon>Poaceae</taxon>
        <taxon>PACMAD clade</taxon>
        <taxon>Panicoideae</taxon>
        <taxon>Panicodae</taxon>
        <taxon>Paniceae</taxon>
        <taxon>Cenchrinae</taxon>
        <taxon>Setaria</taxon>
    </lineage>
</organism>
<dbReference type="Proteomes" id="UP000004995">
    <property type="component" value="Unassembled WGS sequence"/>
</dbReference>
<dbReference type="InParanoid" id="K4AHJ4"/>
<dbReference type="HOGENOM" id="CLU_2659223_0_0_1"/>
<keyword evidence="2" id="KW-1185">Reference proteome</keyword>
<evidence type="ECO:0000313" key="1">
    <source>
        <dbReference type="EnsemblPlants" id="KQK88818"/>
    </source>
</evidence>
<dbReference type="AlphaFoldDB" id="K4AHJ4"/>
<dbReference type="Gramene" id="KQK88818">
    <property type="protein sequence ID" value="KQK88818"/>
    <property type="gene ID" value="SETIT_038351mg"/>
</dbReference>
<protein>
    <submittedName>
        <fullName evidence="1">Uncharacterized protein</fullName>
    </submittedName>
</protein>
<dbReference type="EMBL" id="AGNK02005577">
    <property type="status" value="NOT_ANNOTATED_CDS"/>
    <property type="molecule type" value="Genomic_DNA"/>
</dbReference>
<reference evidence="2" key="1">
    <citation type="journal article" date="2012" name="Nat. Biotechnol.">
        <title>Reference genome sequence of the model plant Setaria.</title>
        <authorList>
            <person name="Bennetzen J.L."/>
            <person name="Schmutz J."/>
            <person name="Wang H."/>
            <person name="Percifield R."/>
            <person name="Hawkins J."/>
            <person name="Pontaroli A.C."/>
            <person name="Estep M."/>
            <person name="Feng L."/>
            <person name="Vaughn J.N."/>
            <person name="Grimwood J."/>
            <person name="Jenkins J."/>
            <person name="Barry K."/>
            <person name="Lindquist E."/>
            <person name="Hellsten U."/>
            <person name="Deshpande S."/>
            <person name="Wang X."/>
            <person name="Wu X."/>
            <person name="Mitros T."/>
            <person name="Triplett J."/>
            <person name="Yang X."/>
            <person name="Ye C.Y."/>
            <person name="Mauro-Herrera M."/>
            <person name="Wang L."/>
            <person name="Li P."/>
            <person name="Sharma M."/>
            <person name="Sharma R."/>
            <person name="Ronald P.C."/>
            <person name="Panaud O."/>
            <person name="Kellogg E.A."/>
            <person name="Brutnell T.P."/>
            <person name="Doust A.N."/>
            <person name="Tuskan G.A."/>
            <person name="Rokhsar D."/>
            <person name="Devos K.M."/>
        </authorList>
    </citation>
    <scope>NUCLEOTIDE SEQUENCE [LARGE SCALE GENOMIC DNA]</scope>
    <source>
        <strain evidence="2">cv. Yugu1</strain>
    </source>
</reference>
<accession>K4AHJ4</accession>